<dbReference type="SUPFAM" id="SSF48150">
    <property type="entry name" value="DNA-glycosylase"/>
    <property type="match status" value="1"/>
</dbReference>
<reference evidence="1 2" key="1">
    <citation type="submission" date="2015-04" db="EMBL/GenBank/DDBJ databases">
        <title>The complete genome sequence of the hyperthermophilic, obligate iron-reducing archaeon Geoglobus ahangari strain 234T.</title>
        <authorList>
            <person name="Manzella M.P."/>
            <person name="Holmes D.E."/>
            <person name="Rocheleau J.M."/>
            <person name="Chung A."/>
            <person name="Reguera G."/>
            <person name="Kashefi K."/>
        </authorList>
    </citation>
    <scope>NUCLEOTIDE SEQUENCE [LARGE SCALE GENOMIC DNA]</scope>
    <source>
        <strain evidence="1 2">234</strain>
    </source>
</reference>
<keyword evidence="2" id="KW-1185">Reference proteome</keyword>
<evidence type="ECO:0000313" key="1">
    <source>
        <dbReference type="EMBL" id="AKG92471.1"/>
    </source>
</evidence>
<dbReference type="HOGENOM" id="CLU_1318483_0_0_2"/>
<protein>
    <submittedName>
        <fullName evidence="1">Uncharacterized protein</fullName>
    </submittedName>
</protein>
<dbReference type="KEGG" id="gah:GAH_00172"/>
<name>A0A0F7DC99_9EURY</name>
<sequence length="219" mass="25138">MGALKEELDTLARKSPETLRFCGKVLRSERYGGSAILMVVDAAITSVGVNYFSVVVPRVLQFKEKFVDSGEISTLEDLVRADESRLYSIWRNRRSWSVAKGVAEELLEHGDGVEALRRWASKAELESWREWLKVSGAGINTFQYLRMMGGVDTVMPDRIVRRFVERHVSAPKNQVEFVRFAEDIAHDHGYMAVELCWLSWLSSYDDERIRKYSALLEKI</sequence>
<dbReference type="AlphaFoldDB" id="A0A0F7DC99"/>
<proteinExistence type="predicted"/>
<evidence type="ECO:0000313" key="2">
    <source>
        <dbReference type="Proteomes" id="UP000034723"/>
    </source>
</evidence>
<gene>
    <name evidence="1" type="ORF">GAH_00172</name>
</gene>
<dbReference type="InterPro" id="IPR011257">
    <property type="entry name" value="DNA_glycosylase"/>
</dbReference>
<dbReference type="STRING" id="113653.GAH_00172"/>
<dbReference type="GeneID" id="24802760"/>
<dbReference type="GO" id="GO:0003824">
    <property type="term" value="F:catalytic activity"/>
    <property type="evidence" value="ECO:0007669"/>
    <property type="project" value="InterPro"/>
</dbReference>
<dbReference type="InParanoid" id="A0A0F7DC99"/>
<organism evidence="1 2">
    <name type="scientific">Geoglobus ahangari</name>
    <dbReference type="NCBI Taxonomy" id="113653"/>
    <lineage>
        <taxon>Archaea</taxon>
        <taxon>Methanobacteriati</taxon>
        <taxon>Methanobacteriota</taxon>
        <taxon>Archaeoglobi</taxon>
        <taxon>Archaeoglobales</taxon>
        <taxon>Archaeoglobaceae</taxon>
        <taxon>Geoglobus</taxon>
    </lineage>
</organism>
<dbReference type="Proteomes" id="UP000034723">
    <property type="component" value="Chromosome"/>
</dbReference>
<dbReference type="EMBL" id="CP011267">
    <property type="protein sequence ID" value="AKG92471.1"/>
    <property type="molecule type" value="Genomic_DNA"/>
</dbReference>
<accession>A0A0F7DC99</accession>
<dbReference type="RefSeq" id="WP_048094261.1">
    <property type="nucleotide sequence ID" value="NZ_CP011267.1"/>
</dbReference>
<dbReference type="GO" id="GO:0006281">
    <property type="term" value="P:DNA repair"/>
    <property type="evidence" value="ECO:0007669"/>
    <property type="project" value="InterPro"/>
</dbReference>